<proteinExistence type="predicted"/>
<gene>
    <name evidence="1" type="ORF">AOZ06_27375</name>
</gene>
<dbReference type="Proteomes" id="UP000063699">
    <property type="component" value="Chromosome"/>
</dbReference>
<sequence length="68" mass="7566">MEQVGGEPEVSATLLLFSRGRRLRLGNQSGSYLVLDYEGALDGSGTWQDRGWFADDLGEFEAYDQYGD</sequence>
<organism evidence="1 2">
    <name type="scientific">Kibdelosporangium phytohabitans</name>
    <dbReference type="NCBI Taxonomy" id="860235"/>
    <lineage>
        <taxon>Bacteria</taxon>
        <taxon>Bacillati</taxon>
        <taxon>Actinomycetota</taxon>
        <taxon>Actinomycetes</taxon>
        <taxon>Pseudonocardiales</taxon>
        <taxon>Pseudonocardiaceae</taxon>
        <taxon>Kibdelosporangium</taxon>
    </lineage>
</organism>
<dbReference type="AlphaFoldDB" id="A0A0N9I3A0"/>
<dbReference type="RefSeq" id="WP_054292028.1">
    <property type="nucleotide sequence ID" value="NZ_CP012752.1"/>
</dbReference>
<accession>A0A0N9I3A0</accession>
<protein>
    <submittedName>
        <fullName evidence="1">Uncharacterized protein</fullName>
    </submittedName>
</protein>
<name>A0A0N9I3A0_9PSEU</name>
<reference evidence="1 2" key="1">
    <citation type="submission" date="2015-07" db="EMBL/GenBank/DDBJ databases">
        <title>Genome sequencing of Kibdelosporangium phytohabitans.</title>
        <authorList>
            <person name="Qin S."/>
            <person name="Xing K."/>
        </authorList>
    </citation>
    <scope>NUCLEOTIDE SEQUENCE [LARGE SCALE GENOMIC DNA]</scope>
    <source>
        <strain evidence="1 2">KLBMP1111</strain>
    </source>
</reference>
<dbReference type="KEGG" id="kphy:AOZ06_27375"/>
<evidence type="ECO:0000313" key="2">
    <source>
        <dbReference type="Proteomes" id="UP000063699"/>
    </source>
</evidence>
<evidence type="ECO:0000313" key="1">
    <source>
        <dbReference type="EMBL" id="ALG10125.1"/>
    </source>
</evidence>
<keyword evidence="2" id="KW-1185">Reference proteome</keyword>
<dbReference type="EMBL" id="CP012752">
    <property type="protein sequence ID" value="ALG10125.1"/>
    <property type="molecule type" value="Genomic_DNA"/>
</dbReference>